<comment type="caution">
    <text evidence="1">The sequence shown here is derived from an EMBL/GenBank/DDBJ whole genome shotgun (WGS) entry which is preliminary data.</text>
</comment>
<dbReference type="Proteomes" id="UP000805649">
    <property type="component" value="Unassembled WGS sequence"/>
</dbReference>
<proteinExistence type="predicted"/>
<keyword evidence="2" id="KW-1185">Reference proteome</keyword>
<gene>
    <name evidence="1" type="ORF">CTRU02_205023</name>
</gene>
<sequence length="158" mass="18056">MAEVQLTFGRTDDFVVVSKPKKGIAFVEARFNDGVRPPLHTDKGCQQILALLQRELSPDKLNDDTIISLETDLLKDTLLYKDVPRDMFHSLRVVEFQGLDPSTRYVSARDVAIKINFYGLSNDSTMLSDYDMVTVLPSSKLDGLWELYENLSDMHNYY</sequence>
<protein>
    <submittedName>
        <fullName evidence="1">Thyroid receptor-interacting protein 13</fullName>
    </submittedName>
</protein>
<keyword evidence="1" id="KW-0675">Receptor</keyword>
<reference evidence="1 2" key="1">
    <citation type="journal article" date="2020" name="Phytopathology">
        <title>Genome Sequence Resources of Colletotrichum truncatum, C. plurivorum, C. musicola, and C. sojae: Four Species Pathogenic to Soybean (Glycine max).</title>
        <authorList>
            <person name="Rogerio F."/>
            <person name="Boufleur T.R."/>
            <person name="Ciampi-Guillardi M."/>
            <person name="Sukno S.A."/>
            <person name="Thon M.R."/>
            <person name="Massola Junior N.S."/>
            <person name="Baroncelli R."/>
        </authorList>
    </citation>
    <scope>NUCLEOTIDE SEQUENCE [LARGE SCALE GENOMIC DNA]</scope>
    <source>
        <strain evidence="1 2">CMES1059</strain>
    </source>
</reference>
<dbReference type="EMBL" id="VUJX02000003">
    <property type="protein sequence ID" value="KAL0938413.1"/>
    <property type="molecule type" value="Genomic_DNA"/>
</dbReference>
<organism evidence="1 2">
    <name type="scientific">Colletotrichum truncatum</name>
    <name type="common">Anthracnose fungus</name>
    <name type="synonym">Colletotrichum capsici</name>
    <dbReference type="NCBI Taxonomy" id="5467"/>
    <lineage>
        <taxon>Eukaryota</taxon>
        <taxon>Fungi</taxon>
        <taxon>Dikarya</taxon>
        <taxon>Ascomycota</taxon>
        <taxon>Pezizomycotina</taxon>
        <taxon>Sordariomycetes</taxon>
        <taxon>Hypocreomycetidae</taxon>
        <taxon>Glomerellales</taxon>
        <taxon>Glomerellaceae</taxon>
        <taxon>Colletotrichum</taxon>
        <taxon>Colletotrichum truncatum species complex</taxon>
    </lineage>
</organism>
<evidence type="ECO:0000313" key="2">
    <source>
        <dbReference type="Proteomes" id="UP000805649"/>
    </source>
</evidence>
<accession>A0ACC3Z2S6</accession>
<evidence type="ECO:0000313" key="1">
    <source>
        <dbReference type="EMBL" id="KAL0938413.1"/>
    </source>
</evidence>
<name>A0ACC3Z2S6_COLTU</name>